<reference evidence="3" key="1">
    <citation type="submission" date="2017-11" db="EMBL/GenBank/DDBJ databases">
        <authorList>
            <person name="Lima N.C."/>
            <person name="Parody-Merino A.M."/>
            <person name="Battley P.F."/>
            <person name="Fidler A.E."/>
            <person name="Prosdocimi F."/>
        </authorList>
    </citation>
    <scope>NUCLEOTIDE SEQUENCE [LARGE SCALE GENOMIC DNA]</scope>
</reference>
<evidence type="ECO:0008006" key="4">
    <source>
        <dbReference type="Google" id="ProtNLM"/>
    </source>
</evidence>
<dbReference type="Proteomes" id="UP000233556">
    <property type="component" value="Unassembled WGS sequence"/>
</dbReference>
<dbReference type="AlphaFoldDB" id="A0A2I0U621"/>
<sequence length="100" mass="11150">MKMAFCYTLIMCKALLFKLELQRPSEKAERTCDKVSCITHRPSGSVQETRNTSTDDVAVKKNESKPSEQFIAIAVHGNPSCSAWLTGSSKKLSKYFKDDG</sequence>
<organism evidence="2 3">
    <name type="scientific">Limosa lapponica baueri</name>
    <dbReference type="NCBI Taxonomy" id="1758121"/>
    <lineage>
        <taxon>Eukaryota</taxon>
        <taxon>Metazoa</taxon>
        <taxon>Chordata</taxon>
        <taxon>Craniata</taxon>
        <taxon>Vertebrata</taxon>
        <taxon>Euteleostomi</taxon>
        <taxon>Archelosauria</taxon>
        <taxon>Archosauria</taxon>
        <taxon>Dinosauria</taxon>
        <taxon>Saurischia</taxon>
        <taxon>Theropoda</taxon>
        <taxon>Coelurosauria</taxon>
        <taxon>Aves</taxon>
        <taxon>Neognathae</taxon>
        <taxon>Neoaves</taxon>
        <taxon>Charadriiformes</taxon>
        <taxon>Scolopacidae</taxon>
        <taxon>Limosa</taxon>
    </lineage>
</organism>
<proteinExistence type="predicted"/>
<protein>
    <recommendedName>
        <fullName evidence="4">Secreted protein</fullName>
    </recommendedName>
</protein>
<keyword evidence="3" id="KW-1185">Reference proteome</keyword>
<feature type="signal peptide" evidence="1">
    <location>
        <begin position="1"/>
        <end position="21"/>
    </location>
</feature>
<accession>A0A2I0U621</accession>
<reference evidence="3" key="2">
    <citation type="submission" date="2017-12" db="EMBL/GenBank/DDBJ databases">
        <title>Genome sequence of the Bar-tailed Godwit (Limosa lapponica baueri).</title>
        <authorList>
            <person name="Lima N.C.B."/>
            <person name="Parody-Merino A.M."/>
            <person name="Battley P.F."/>
            <person name="Fidler A.E."/>
            <person name="Prosdocimi F."/>
        </authorList>
    </citation>
    <scope>NUCLEOTIDE SEQUENCE [LARGE SCALE GENOMIC DNA]</scope>
</reference>
<evidence type="ECO:0000313" key="2">
    <source>
        <dbReference type="EMBL" id="PKU41423.1"/>
    </source>
</evidence>
<feature type="chain" id="PRO_5014119563" description="Secreted protein" evidence="1">
    <location>
        <begin position="22"/>
        <end position="100"/>
    </location>
</feature>
<keyword evidence="1" id="KW-0732">Signal</keyword>
<evidence type="ECO:0000256" key="1">
    <source>
        <dbReference type="SAM" id="SignalP"/>
    </source>
</evidence>
<evidence type="ECO:0000313" key="3">
    <source>
        <dbReference type="Proteomes" id="UP000233556"/>
    </source>
</evidence>
<dbReference type="EMBL" id="KZ506119">
    <property type="protein sequence ID" value="PKU41423.1"/>
    <property type="molecule type" value="Genomic_DNA"/>
</dbReference>
<name>A0A2I0U621_LIMLA</name>
<gene>
    <name evidence="2" type="ORF">llap_8266</name>
</gene>